<proteinExistence type="predicted"/>
<feature type="region of interest" description="Disordered" evidence="1">
    <location>
        <begin position="263"/>
        <end position="284"/>
    </location>
</feature>
<dbReference type="Pfam" id="PF23663">
    <property type="entry name" value="Znf_SCAND3"/>
    <property type="match status" value="1"/>
</dbReference>
<dbReference type="AlphaFoldDB" id="A0A7D9I761"/>
<organism evidence="3 4">
    <name type="scientific">Paramuricea clavata</name>
    <name type="common">Red gorgonian</name>
    <name type="synonym">Violescent sea-whip</name>
    <dbReference type="NCBI Taxonomy" id="317549"/>
    <lineage>
        <taxon>Eukaryota</taxon>
        <taxon>Metazoa</taxon>
        <taxon>Cnidaria</taxon>
        <taxon>Anthozoa</taxon>
        <taxon>Octocorallia</taxon>
        <taxon>Malacalcyonacea</taxon>
        <taxon>Plexauridae</taxon>
        <taxon>Paramuricea</taxon>
    </lineage>
</organism>
<evidence type="ECO:0000313" key="3">
    <source>
        <dbReference type="EMBL" id="CAB4000839.1"/>
    </source>
</evidence>
<feature type="compositionally biased region" description="Low complexity" evidence="1">
    <location>
        <begin position="326"/>
        <end position="344"/>
    </location>
</feature>
<reference evidence="3" key="1">
    <citation type="submission" date="2020-04" db="EMBL/GenBank/DDBJ databases">
        <authorList>
            <person name="Alioto T."/>
            <person name="Alioto T."/>
            <person name="Gomez Garrido J."/>
        </authorList>
    </citation>
    <scope>NUCLEOTIDE SEQUENCE</scope>
    <source>
        <strain evidence="3">A484AB</strain>
    </source>
</reference>
<evidence type="ECO:0000259" key="2">
    <source>
        <dbReference type="Pfam" id="PF23663"/>
    </source>
</evidence>
<feature type="region of interest" description="Disordered" evidence="1">
    <location>
        <begin position="317"/>
        <end position="344"/>
    </location>
</feature>
<feature type="domain" description="SCAN" evidence="2">
    <location>
        <begin position="19"/>
        <end position="64"/>
    </location>
</feature>
<name>A0A7D9I761_PARCT</name>
<evidence type="ECO:0000256" key="1">
    <source>
        <dbReference type="SAM" id="MobiDB-lite"/>
    </source>
</evidence>
<feature type="region of interest" description="Disordered" evidence="1">
    <location>
        <begin position="132"/>
        <end position="153"/>
    </location>
</feature>
<gene>
    <name evidence="3" type="ORF">PACLA_8A042218</name>
</gene>
<accession>A0A7D9I761</accession>
<feature type="compositionally biased region" description="Low complexity" evidence="1">
    <location>
        <begin position="264"/>
        <end position="284"/>
    </location>
</feature>
<protein>
    <recommendedName>
        <fullName evidence="2">SCAN domain-containing protein</fullName>
    </recommendedName>
</protein>
<sequence>MAEIQTVKRVCASCEKECGSHFCKVCKKACHAIPPCSTSTAEDEEGFGAQVLCSGCAKTKAVAQPKQMTISKEESQFVNMFKRVGTSKTAGPQAKRTKSGHEHTPMGFCLLCFKEGKSKFWLQRGNKSSLATHLKTHSDKGQKTSPNDAVPENSPLAAKALKAYKQICPASTASSTSTSQMHAQVDDIADPKETTAMDVESGLASIEEHKADKGSGRKDYMTSVPSTGVTPDCESVKLTGLTKEKEERFVYIERIVRRQPVDLTSSETEITPTPSQSSHHSFQSSLESFLPSLSKNEQGDLPFNIEELAEKIATKVAKKLSPPPSSSHSKSSATSLNPSSSPPLKAGNLVELLEEVADFRLVKEENGWVIKCCSCEEFLSSTRVSFSSSFRRPSGKADGSLATGLLLSNEAYQQLIAGKCEKWYSQKQAFHRHLSSNTHNNAVDHMKLVRQGRSREVTVVKNQLRTAIGVVKTKSAAIQYEARIAELQVQTLVISVIRERCSLP</sequence>
<dbReference type="Proteomes" id="UP001152795">
    <property type="component" value="Unassembled WGS sequence"/>
</dbReference>
<keyword evidence="4" id="KW-1185">Reference proteome</keyword>
<comment type="caution">
    <text evidence="3">The sequence shown here is derived from an EMBL/GenBank/DDBJ whole genome shotgun (WGS) entry which is preliminary data.</text>
</comment>
<dbReference type="InterPro" id="IPR057560">
    <property type="entry name" value="Znf_SCAND3"/>
</dbReference>
<dbReference type="EMBL" id="CACRXK020003942">
    <property type="protein sequence ID" value="CAB4000839.1"/>
    <property type="molecule type" value="Genomic_DNA"/>
</dbReference>
<evidence type="ECO:0000313" key="4">
    <source>
        <dbReference type="Proteomes" id="UP001152795"/>
    </source>
</evidence>